<dbReference type="PATRIC" id="fig|1267766.3.peg.928"/>
<dbReference type="InterPro" id="IPR024724">
    <property type="entry name" value="MoaF_N"/>
</dbReference>
<name>A0A0F7KS73_9SPHN</name>
<dbReference type="Pfam" id="PF17409">
    <property type="entry name" value="MoaF_C"/>
    <property type="match status" value="1"/>
</dbReference>
<dbReference type="KEGG" id="aay:WYH_00923"/>
<dbReference type="STRING" id="1267766.WYH_00923"/>
<protein>
    <submittedName>
        <fullName evidence="1">Molybdenum cofactor biosynthesis protein F</fullName>
    </submittedName>
</protein>
<reference evidence="1" key="1">
    <citation type="submission" date="2015-05" db="EMBL/GenBank/DDBJ databases">
        <title>The complete genome of Altererythrobacter atlanticus strain 26DY36.</title>
        <authorList>
            <person name="Wu Y.-H."/>
            <person name="Cheng H."/>
            <person name="Wu X.-W."/>
        </authorList>
    </citation>
    <scope>NUCLEOTIDE SEQUENCE [LARGE SCALE GENOMIC DNA]</scope>
    <source>
        <strain evidence="1">26DY36</strain>
    </source>
</reference>
<dbReference type="AlphaFoldDB" id="A0A0F7KS73"/>
<keyword evidence="2" id="KW-1185">Reference proteome</keyword>
<dbReference type="EMBL" id="CP011452">
    <property type="protein sequence ID" value="AKH41971.1"/>
    <property type="molecule type" value="Genomic_DNA"/>
</dbReference>
<accession>A0A0F7KS73</accession>
<sequence length="567" mass="62903">MARQAYPDVPLFRYDYTDLDKARIAQALAAPAQAGPASRSELDDRLAGTTLTIITEDAGPLSWQFRPGRRLAFDGKECGYGALALGHVTLIAHLVPGTTTGFAIAWDRDNGLATVFELWFGDGPAPVAREVNRAIHFGKVENTPATQDRHQPTARVEGRALSWTEDTGNRTIDYYPSAMYSHWVELDRLNEGRGYSAPSDYIQLTEDIYAYTRTESEFSGLWHMYLMDMNRLESVGLRLGFNGADELEYYMFRGTGEWLGQIARFEEFGDVSGDPIKIENGKKGERRIYRPLQTMPRMTPEQVAAAVARGPKIFDGPSIMAGNGLPPSKAMAGRNFTVRYDAGPVMEYRITGPDRLEWRKDGSGGWTGARYNAWETMPGVFIFGHFLEGSKDHDGHIVVADFESGMATCFHGYLNTPFFANEAGAETWFGKLEGAEVPDPGGKRHERTMDMIGRAFTWNYSPGLTSMHVYSTPNTVSWVIFTPDGHGGTEWSGTGDFIKIRDQLYFCRWQEEACNGTLGTILINMRTMHDSGIGYHCGEEGLSISAIGAFARHAGKIDVDKFFGGKA</sequence>
<gene>
    <name evidence="1" type="ORF">WYH_00923</name>
</gene>
<dbReference type="RefSeq" id="WP_046902889.1">
    <property type="nucleotide sequence ID" value="NZ_CP011452.2"/>
</dbReference>
<dbReference type="InterPro" id="IPR035348">
    <property type="entry name" value="MoaF_C"/>
</dbReference>
<proteinExistence type="predicted"/>
<dbReference type="Proteomes" id="UP000034392">
    <property type="component" value="Chromosome"/>
</dbReference>
<organism evidence="1 2">
    <name type="scientific">Croceibacterium atlanticum</name>
    <dbReference type="NCBI Taxonomy" id="1267766"/>
    <lineage>
        <taxon>Bacteria</taxon>
        <taxon>Pseudomonadati</taxon>
        <taxon>Pseudomonadota</taxon>
        <taxon>Alphaproteobacteria</taxon>
        <taxon>Sphingomonadales</taxon>
        <taxon>Erythrobacteraceae</taxon>
        <taxon>Croceibacterium</taxon>
    </lineage>
</organism>
<evidence type="ECO:0000313" key="2">
    <source>
        <dbReference type="Proteomes" id="UP000034392"/>
    </source>
</evidence>
<evidence type="ECO:0000313" key="1">
    <source>
        <dbReference type="EMBL" id="AKH41971.1"/>
    </source>
</evidence>
<dbReference type="Pfam" id="PF10703">
    <property type="entry name" value="MoaF"/>
    <property type="match status" value="1"/>
</dbReference>